<dbReference type="InterPro" id="IPR012910">
    <property type="entry name" value="Plug_dom"/>
</dbReference>
<feature type="signal peptide" evidence="5">
    <location>
        <begin position="1"/>
        <end position="35"/>
    </location>
</feature>
<accession>A0ABT5HTZ5</accession>
<dbReference type="Proteomes" id="UP001214854">
    <property type="component" value="Unassembled WGS sequence"/>
</dbReference>
<name>A0ABT5HTZ5_9CAUL</name>
<dbReference type="InterPro" id="IPR000531">
    <property type="entry name" value="Beta-barrel_TonB"/>
</dbReference>
<comment type="caution">
    <text evidence="8">The sequence shown here is derived from an EMBL/GenBank/DDBJ whole genome shotgun (WGS) entry which is preliminary data.</text>
</comment>
<dbReference type="Gene3D" id="2.170.130.10">
    <property type="entry name" value="TonB-dependent receptor, plug domain"/>
    <property type="match status" value="1"/>
</dbReference>
<comment type="similarity">
    <text evidence="4">Belongs to the TonB-dependent receptor family.</text>
</comment>
<evidence type="ECO:0000259" key="6">
    <source>
        <dbReference type="Pfam" id="PF00593"/>
    </source>
</evidence>
<evidence type="ECO:0000256" key="1">
    <source>
        <dbReference type="ARBA" id="ARBA00004442"/>
    </source>
</evidence>
<organism evidence="8 9">
    <name type="scientific">Asticcacaulis aquaticus</name>
    <dbReference type="NCBI Taxonomy" id="2984212"/>
    <lineage>
        <taxon>Bacteria</taxon>
        <taxon>Pseudomonadati</taxon>
        <taxon>Pseudomonadota</taxon>
        <taxon>Alphaproteobacteria</taxon>
        <taxon>Caulobacterales</taxon>
        <taxon>Caulobacteraceae</taxon>
        <taxon>Asticcacaulis</taxon>
    </lineage>
</organism>
<evidence type="ECO:0000313" key="9">
    <source>
        <dbReference type="Proteomes" id="UP001214854"/>
    </source>
</evidence>
<sequence>MKYFKTDSRNASLALRKGISLAAMTALLAAGGAYAQDAAPAAAANDDTTTVVVTGYRASLQSALNTKRKADVMLDAINAEDIADFPDSNLAESLQRIPGISIDRDNGEGRTISVRGLGGDFTRVRINNMEALSTGASNDAGSSPNRSRAFDFNAFASELFNSLRVQKTASAATDEGSLGATVDLITGRPFDYKKDAYAFSMEDSYYQNGGTHSPRVAGLFSKRWADGRLGFLMSVAYAKRNSEDDNYSRGVGSSDYVYRGSTWAGNELPGRAGFAAPTGTVFRALIPTTLTGAALDTYKADPNNYYNPVSNPAAYAELTGSDPTAYAKLYPNCAAAVATPLANLTATSPGCNDSQIRFPALPAIQQRDTFTERLGITSSFQMQLSEKTRFTIDGMYSKFESESTNYQLSPVGLNRNNTSDTYAFDYVPRAPATEPANTYGGNLPTATARDGTQLTDAQRRALYPNTCTEVIETDLNPGIDCGQRLYGTTPLTGYTFSFNPYNRDTFEYYTNPASPGYMGAASTLPFRGDLIGRPSVKVLEADVIGQNAEYLKLQNVDWRSAADRGAYTTEFAQVSFDLTHRFTDKLSSQFTLGLSSSTNKNQGTLVEFNYMDAQEPFIFDERGNPAMPKFNVGFNAADPTKWGIVKGFSGMRNYIRETVNEYSGFKADFNYDWTDHLTWKFGGVTRQYDFSTNQLERNNDTLNPTEKEAGVSVASLGRVIQFGDGLDVPAGSTTSFFAPSIEAFDNVFGFTCNCINKYGDWRVTTKRNRTTTFAVTEKTQAYYAQLNFNYDVFGRNLFGNIGVRQAHTDVLSTGQTTAGRTIYGTNSYDDTLPSFNAAWEVYDDLYIRVGAAKVIARPLLGNLSPAVTGISIPGDGTTVGGTLSVGNPKLSPFRGTAYDMSAEWYFAKGGLVSFAIFKKEINSYPQTILYDAPLSQFLDAEAIEQLKAQFATGTAADNFRLAYINGNYPVQARQVRDAPGGTVQGWEFSYQQNLTFLPWYFKNLGVQFNMTELDTELNYILDPGTKNATTGAVVTPAVYGTGPWLGASPRAINFTVFYETEKFNARVSASQRDEYYTTYPLAAGNCQPGLQTTGAACDAPLINEFGGSKATLNVDMSVRYQPTKKIAVSFEALNLTDQKSERYAYTDPVVSNYASVGVNYRVGLRYKY</sequence>
<keyword evidence="5" id="KW-0732">Signal</keyword>
<dbReference type="RefSeq" id="WP_272748010.1">
    <property type="nucleotide sequence ID" value="NZ_JAQQKX010000006.1"/>
</dbReference>
<comment type="subcellular location">
    <subcellularLocation>
        <location evidence="1 4">Cell outer membrane</location>
    </subcellularLocation>
</comment>
<evidence type="ECO:0000256" key="3">
    <source>
        <dbReference type="ARBA" id="ARBA00023237"/>
    </source>
</evidence>
<proteinExistence type="inferred from homology"/>
<evidence type="ECO:0000256" key="5">
    <source>
        <dbReference type="SAM" id="SignalP"/>
    </source>
</evidence>
<gene>
    <name evidence="8" type="ORF">PQU92_09675</name>
</gene>
<evidence type="ECO:0000256" key="2">
    <source>
        <dbReference type="ARBA" id="ARBA00023136"/>
    </source>
</evidence>
<dbReference type="InterPro" id="IPR036942">
    <property type="entry name" value="Beta-barrel_TonB_sf"/>
</dbReference>
<dbReference type="Pfam" id="PF07715">
    <property type="entry name" value="Plug"/>
    <property type="match status" value="1"/>
</dbReference>
<keyword evidence="3" id="KW-0998">Cell outer membrane</keyword>
<evidence type="ECO:0000313" key="8">
    <source>
        <dbReference type="EMBL" id="MDC7683545.1"/>
    </source>
</evidence>
<dbReference type="Gene3D" id="2.40.170.20">
    <property type="entry name" value="TonB-dependent receptor, beta-barrel domain"/>
    <property type="match status" value="1"/>
</dbReference>
<protein>
    <submittedName>
        <fullName evidence="8">TonB-dependent receptor</fullName>
    </submittedName>
</protein>
<feature type="chain" id="PRO_5046429804" evidence="5">
    <location>
        <begin position="36"/>
        <end position="1168"/>
    </location>
</feature>
<keyword evidence="9" id="KW-1185">Reference proteome</keyword>
<dbReference type="SUPFAM" id="SSF56935">
    <property type="entry name" value="Porins"/>
    <property type="match status" value="1"/>
</dbReference>
<feature type="domain" description="TonB-dependent receptor-like beta-barrel" evidence="6">
    <location>
        <begin position="647"/>
        <end position="1135"/>
    </location>
</feature>
<keyword evidence="2 4" id="KW-0472">Membrane</keyword>
<dbReference type="PANTHER" id="PTHR40980:SF3">
    <property type="entry name" value="TONB-DEPENDENT RECEPTOR-LIKE BETA-BARREL DOMAIN-CONTAINING PROTEIN"/>
    <property type="match status" value="1"/>
</dbReference>
<evidence type="ECO:0000259" key="7">
    <source>
        <dbReference type="Pfam" id="PF07715"/>
    </source>
</evidence>
<feature type="domain" description="TonB-dependent receptor plug" evidence="7">
    <location>
        <begin position="67"/>
        <end position="180"/>
    </location>
</feature>
<dbReference type="InterPro" id="IPR037066">
    <property type="entry name" value="Plug_dom_sf"/>
</dbReference>
<evidence type="ECO:0000256" key="4">
    <source>
        <dbReference type="RuleBase" id="RU003357"/>
    </source>
</evidence>
<reference evidence="8 9" key="1">
    <citation type="submission" date="2023-01" db="EMBL/GenBank/DDBJ databases">
        <title>Novel species of the genus Asticcacaulis isolated from rivers.</title>
        <authorList>
            <person name="Lu H."/>
        </authorList>
    </citation>
    <scope>NUCLEOTIDE SEQUENCE [LARGE SCALE GENOMIC DNA]</scope>
    <source>
        <strain evidence="8 9">BYS171W</strain>
    </source>
</reference>
<dbReference type="EMBL" id="JAQQKX010000006">
    <property type="protein sequence ID" value="MDC7683545.1"/>
    <property type="molecule type" value="Genomic_DNA"/>
</dbReference>
<keyword evidence="4" id="KW-0798">TonB box</keyword>
<dbReference type="Pfam" id="PF00593">
    <property type="entry name" value="TonB_dep_Rec_b-barrel"/>
    <property type="match status" value="1"/>
</dbReference>
<keyword evidence="8" id="KW-0675">Receptor</keyword>
<dbReference type="PANTHER" id="PTHR40980">
    <property type="entry name" value="PLUG DOMAIN-CONTAINING PROTEIN"/>
    <property type="match status" value="1"/>
</dbReference>